<sequence>MEEKRPGVFAVIGEDARQRAAADYLREKGFRVCGPEGLAQARWALLPMPLTADGAALEQLLAEAKPGTLAFGGRVSEAAKAAAAAAGIELNDYLGREELARLNAIPTAEGCIGLILQNRRRTLWDSTVLVLGYGRCGQALAVRLAALGARVTVAARSPGQRALAMSQGLNAVPMEAADGLLETTDVAVNTVPAPVLGAARLKRLPKDALVIDLASLPGGTDFEAAKELGVRAIHALSLPARCAPVTAGQFVARAVLAMLRERGEEIG</sequence>
<evidence type="ECO:0000259" key="1">
    <source>
        <dbReference type="SMART" id="SM00997"/>
    </source>
</evidence>
<organism evidence="2 3">
    <name type="scientific">Candidatus Allofournierella pullicola</name>
    <dbReference type="NCBI Taxonomy" id="2838596"/>
    <lineage>
        <taxon>Bacteria</taxon>
        <taxon>Bacillati</taxon>
        <taxon>Bacillota</taxon>
        <taxon>Clostridia</taxon>
        <taxon>Eubacteriales</taxon>
        <taxon>Oscillospiraceae</taxon>
        <taxon>Allofournierella</taxon>
    </lineage>
</organism>
<proteinExistence type="predicted"/>
<evidence type="ECO:0000313" key="3">
    <source>
        <dbReference type="Proteomes" id="UP000824193"/>
    </source>
</evidence>
<dbReference type="InterPro" id="IPR015878">
    <property type="entry name" value="Ado_hCys_hydrolase_NAD-bd"/>
</dbReference>
<dbReference type="Proteomes" id="UP000824193">
    <property type="component" value="Unassembled WGS sequence"/>
</dbReference>
<dbReference type="SUPFAM" id="SSF51735">
    <property type="entry name" value="NAD(P)-binding Rossmann-fold domains"/>
    <property type="match status" value="1"/>
</dbReference>
<dbReference type="Gene3D" id="3.40.50.720">
    <property type="entry name" value="NAD(P)-binding Rossmann-like Domain"/>
    <property type="match status" value="1"/>
</dbReference>
<accession>A0A9D1V602</accession>
<dbReference type="InterPro" id="IPR036291">
    <property type="entry name" value="NAD(P)-bd_dom_sf"/>
</dbReference>
<gene>
    <name evidence="2" type="ORF">H9865_11285</name>
</gene>
<reference evidence="2" key="1">
    <citation type="journal article" date="2021" name="PeerJ">
        <title>Extensive microbial diversity within the chicken gut microbiome revealed by metagenomics and culture.</title>
        <authorList>
            <person name="Gilroy R."/>
            <person name="Ravi A."/>
            <person name="Getino M."/>
            <person name="Pursley I."/>
            <person name="Horton D.L."/>
            <person name="Alikhan N.F."/>
            <person name="Baker D."/>
            <person name="Gharbi K."/>
            <person name="Hall N."/>
            <person name="Watson M."/>
            <person name="Adriaenssens E.M."/>
            <person name="Foster-Nyarko E."/>
            <person name="Jarju S."/>
            <person name="Secka A."/>
            <person name="Antonio M."/>
            <person name="Oren A."/>
            <person name="Chaudhuri R.R."/>
            <person name="La Ragione R."/>
            <person name="Hildebrand F."/>
            <person name="Pallen M.J."/>
        </authorList>
    </citation>
    <scope>NUCLEOTIDE SEQUENCE</scope>
    <source>
        <strain evidence="2">2239</strain>
    </source>
</reference>
<dbReference type="EMBL" id="DXFW01000039">
    <property type="protein sequence ID" value="HIX06658.1"/>
    <property type="molecule type" value="Genomic_DNA"/>
</dbReference>
<comment type="caution">
    <text evidence="2">The sequence shown here is derived from an EMBL/GenBank/DDBJ whole genome shotgun (WGS) entry which is preliminary data.</text>
</comment>
<dbReference type="SMART" id="SM00997">
    <property type="entry name" value="AdoHcyase_NAD"/>
    <property type="match status" value="1"/>
</dbReference>
<reference evidence="2" key="2">
    <citation type="submission" date="2021-04" db="EMBL/GenBank/DDBJ databases">
        <authorList>
            <person name="Gilroy R."/>
        </authorList>
    </citation>
    <scope>NUCLEOTIDE SEQUENCE</scope>
    <source>
        <strain evidence="2">2239</strain>
    </source>
</reference>
<name>A0A9D1V602_9FIRM</name>
<dbReference type="GO" id="GO:0051287">
    <property type="term" value="F:NAD binding"/>
    <property type="evidence" value="ECO:0007669"/>
    <property type="project" value="InterPro"/>
</dbReference>
<protein>
    <submittedName>
        <fullName evidence="2">NAD(P)-binding domain-containing protein</fullName>
    </submittedName>
</protein>
<feature type="domain" description="S-adenosyl-L-homocysteine hydrolase NAD binding" evidence="1">
    <location>
        <begin position="103"/>
        <end position="250"/>
    </location>
</feature>
<dbReference type="Pfam" id="PF02826">
    <property type="entry name" value="2-Hacid_dh_C"/>
    <property type="match status" value="1"/>
</dbReference>
<evidence type="ECO:0000313" key="2">
    <source>
        <dbReference type="EMBL" id="HIX06658.1"/>
    </source>
</evidence>
<dbReference type="InterPro" id="IPR006140">
    <property type="entry name" value="D-isomer_DH_NAD-bd"/>
</dbReference>
<dbReference type="AlphaFoldDB" id="A0A9D1V602"/>